<evidence type="ECO:0000313" key="4">
    <source>
        <dbReference type="Proteomes" id="UP001470230"/>
    </source>
</evidence>
<feature type="compositionally biased region" description="Polar residues" evidence="2">
    <location>
        <begin position="1057"/>
        <end position="1066"/>
    </location>
</feature>
<keyword evidence="1" id="KW-0175">Coiled coil</keyword>
<feature type="compositionally biased region" description="Acidic residues" evidence="2">
    <location>
        <begin position="1008"/>
        <end position="1017"/>
    </location>
</feature>
<dbReference type="PANTHER" id="PTHR33331">
    <property type="entry name" value="COILED-COIL DOMAIN-CONTAINING PROTEIN 162"/>
    <property type="match status" value="1"/>
</dbReference>
<feature type="compositionally biased region" description="Basic and acidic residues" evidence="2">
    <location>
        <begin position="995"/>
        <end position="1007"/>
    </location>
</feature>
<evidence type="ECO:0000313" key="3">
    <source>
        <dbReference type="EMBL" id="KAK8898189.1"/>
    </source>
</evidence>
<keyword evidence="4" id="KW-1185">Reference proteome</keyword>
<sequence>MPNIEYPSFLDRLNDDFIKNTPIDESISFSFDNLVKPSENGIDTIIKKFSNPMIKELTRDKVTSFIRLQFCRNKIILHSIVESIKSIEKVSKEILKEELPILFNYSLFEGCHSICSQNNNTQQIIDFSYGDYEFSAIAQDWNSNELEKITAAQHRYQIALEVAVRFNNYHLDIDTIQRTLEMSQYETSLQPKAKIGQINRHKCIQLLPSLLFYEPNLIDEKLYSPTFCYITAARSFTANYVISIYMPYCIRSEITFINILERCFLHNYSDYDIFYTSTNPRDTFIVYSKFNHFLVPTIPQSLLLDRPADVLYQVLRFISTRYQLLKYSQHDIFLSHVKNGDLEEIYHEKLLWSSSLFTKIDYELRQSQYCDDIDFSVNLINREREVFCSKQLLMIFSVLDLTVLPKKDEKRGRKEEEIELYSFEMVKSYLIDMNRKITGSSSFINSSAYVQTYLNQYYYHCNEALRTELVNYKSLVDKQVGDSVFGYSEDKHSDAIYEFSVDSVRFALMRLSLFYLDKIKDPKKVTIDSIITNLTKEILLNGIQKFDNETKIQATYRANLTLKYASLEMSFLKAKIYVITEQLKKLLKENQIEILKNQFKNEDDSVESVFNSPTTVLKPECYSERIPMKSSQQIFIPPISSLKNQFSEEVQYVKSRFCRFLCNCISKYKQRSIDDEFISINMSEFKESIKELSDTLLIFFDESRFRMLKTWKGYIQNLLYNLRKSSDEQDNLNVFIEYFISRFNNSVYFNLAHKLKDDYIKIAHLRDRENVIIQEQELFEEQETIDIRREFDILVRDLNEEIRKAKLRFIQAKNRFYSASFNSINKIKDDPTYVDKCVRPPITNSPTPPQKEEPKPEENENKNVDEIKKENEIKNADDVEKVVDEQKTVDEAEYFSTSRIKDDLTETKIDLSASEIDDNESSKLPAVSFSPENLDQENELDNSEVEAFPSFSQLGEQTGDPNSIIINSQNNANTVMFTATDKTAIIEYEENTKEEDEKVEHKNGEIEKVEDENEDDEKEKVFQPKPPEQESSEGEMRPTSMPSKDDNSNRARRLNLRKSSSTNPKANSELAKTFGNATLTARRSINLRKFQSQKKKSKQQNKATVVTDNLSVTPELPESSSMTSTSALSDASEASDTDHQQTREMINNVTDRIEQTKKQIEELQEYRKKLRISTTLSALAVKGIYTRMIEKVAEEKKGYSALLWRGRRLLEEDLKEKNMELKEAYKRLNDADSQIESLQEEIARTKENNVKLLHMKEFNIRQIEEFHKELKKLNYSTDVNVSKLIKKIGQKQEELEDLLFEQQQMEECLYYEVREPMMKLDRMRRELTIRRGQDVDERYFRLHLQTENRTNENDDFGNESTGANNELSLAEQIRLKVNQYMEQNEDLKTENDDLKFQIMDLERPIQGRR</sequence>
<dbReference type="PANTHER" id="PTHR33331:SF13">
    <property type="entry name" value="COILED-COIL DOMAIN CONTAINING 162"/>
    <property type="match status" value="1"/>
</dbReference>
<feature type="coiled-coil region" evidence="1">
    <location>
        <begin position="1207"/>
        <end position="1255"/>
    </location>
</feature>
<feature type="compositionally biased region" description="Polar residues" evidence="2">
    <location>
        <begin position="950"/>
        <end position="961"/>
    </location>
</feature>
<feature type="coiled-coil region" evidence="1">
    <location>
        <begin position="1370"/>
        <end position="1397"/>
    </location>
</feature>
<name>A0ABR2L4D2_9EUKA</name>
<accession>A0ABR2L4D2</accession>
<dbReference type="EMBL" id="JAPFFF010000001">
    <property type="protein sequence ID" value="KAK8898189.1"/>
    <property type="molecule type" value="Genomic_DNA"/>
</dbReference>
<feature type="region of interest" description="Disordered" evidence="2">
    <location>
        <begin position="837"/>
        <end position="873"/>
    </location>
</feature>
<feature type="compositionally biased region" description="Basic and acidic residues" evidence="2">
    <location>
        <begin position="850"/>
        <end position="873"/>
    </location>
</feature>
<feature type="compositionally biased region" description="Polar residues" evidence="2">
    <location>
        <begin position="1101"/>
        <end position="1112"/>
    </location>
</feature>
<dbReference type="InterPro" id="IPR040401">
    <property type="entry name" value="CCDC162"/>
</dbReference>
<feature type="region of interest" description="Disordered" evidence="2">
    <location>
        <begin position="988"/>
        <end position="1142"/>
    </location>
</feature>
<comment type="caution">
    <text evidence="3">The sequence shown here is derived from an EMBL/GenBank/DDBJ whole genome shotgun (WGS) entry which is preliminary data.</text>
</comment>
<protein>
    <submittedName>
        <fullName evidence="3">Uncharacterized protein</fullName>
    </submittedName>
</protein>
<feature type="compositionally biased region" description="Acidic residues" evidence="2">
    <location>
        <begin position="934"/>
        <end position="944"/>
    </location>
</feature>
<feature type="region of interest" description="Disordered" evidence="2">
    <location>
        <begin position="918"/>
        <end position="966"/>
    </location>
</feature>
<evidence type="ECO:0000256" key="1">
    <source>
        <dbReference type="SAM" id="Coils"/>
    </source>
</evidence>
<feature type="compositionally biased region" description="Low complexity" evidence="2">
    <location>
        <begin position="1114"/>
        <end position="1132"/>
    </location>
</feature>
<organism evidence="3 4">
    <name type="scientific">Tritrichomonas musculus</name>
    <dbReference type="NCBI Taxonomy" id="1915356"/>
    <lineage>
        <taxon>Eukaryota</taxon>
        <taxon>Metamonada</taxon>
        <taxon>Parabasalia</taxon>
        <taxon>Tritrichomonadida</taxon>
        <taxon>Tritrichomonadidae</taxon>
        <taxon>Tritrichomonas</taxon>
    </lineage>
</organism>
<evidence type="ECO:0000256" key="2">
    <source>
        <dbReference type="SAM" id="MobiDB-lite"/>
    </source>
</evidence>
<gene>
    <name evidence="3" type="ORF">M9Y10_000463</name>
</gene>
<feature type="coiled-coil region" evidence="1">
    <location>
        <begin position="788"/>
        <end position="815"/>
    </location>
</feature>
<reference evidence="3 4" key="1">
    <citation type="submission" date="2024-04" db="EMBL/GenBank/DDBJ databases">
        <title>Tritrichomonas musculus Genome.</title>
        <authorList>
            <person name="Alves-Ferreira E."/>
            <person name="Grigg M."/>
            <person name="Lorenzi H."/>
            <person name="Galac M."/>
        </authorList>
    </citation>
    <scope>NUCLEOTIDE SEQUENCE [LARGE SCALE GENOMIC DNA]</scope>
    <source>
        <strain evidence="3 4">EAF2021</strain>
    </source>
</reference>
<proteinExistence type="predicted"/>
<dbReference type="Proteomes" id="UP001470230">
    <property type="component" value="Unassembled WGS sequence"/>
</dbReference>